<comment type="caution">
    <text evidence="1">The sequence shown here is derived from an EMBL/GenBank/DDBJ whole genome shotgun (WGS) entry which is preliminary data.</text>
</comment>
<sequence length="310" mass="33342">MTSLYLKESDIPDLSGKVVIITGGCSGIGLAAGRILASRNAIVHALDISAPHPEDGPSPLSWRSRIVDVSNWDQLATAFKDIGKVDIAIANAGISEDFDFFTNIAYPEAPEPKYRCIDVNLKAVINFVHLALSAFEKHGNGGSIVLTTSATGYSPEQSLPVYSATKAGVLGLIRSLRPNLPYTHGATINGVAPAATITRLLPKNLAAPIMAAGSPVSTSEHVGLAVAFSAVGMEDKQVDRYGKDPEAVKKHWPGRWNGRVILTLGDTWTEIEGPMADKRPEWLGEYQYTSTQNQQILTDNRPLPNFGLRN</sequence>
<protein>
    <submittedName>
        <fullName evidence="1">Uncharacterized protein</fullName>
    </submittedName>
</protein>
<keyword evidence="2" id="KW-1185">Reference proteome</keyword>
<evidence type="ECO:0000313" key="1">
    <source>
        <dbReference type="EMBL" id="KAJ2998233.1"/>
    </source>
</evidence>
<reference evidence="1" key="1">
    <citation type="submission" date="2022-10" db="EMBL/GenBank/DDBJ databases">
        <title>Genome Sequence of Xylaria curta.</title>
        <authorList>
            <person name="Buettner E."/>
        </authorList>
    </citation>
    <scope>NUCLEOTIDE SEQUENCE</scope>
    <source>
        <strain evidence="1">Babe10</strain>
    </source>
</reference>
<name>A0ACC1PSD9_9PEZI</name>
<organism evidence="1 2">
    <name type="scientific">Xylaria curta</name>
    <dbReference type="NCBI Taxonomy" id="42375"/>
    <lineage>
        <taxon>Eukaryota</taxon>
        <taxon>Fungi</taxon>
        <taxon>Dikarya</taxon>
        <taxon>Ascomycota</taxon>
        <taxon>Pezizomycotina</taxon>
        <taxon>Sordariomycetes</taxon>
        <taxon>Xylariomycetidae</taxon>
        <taxon>Xylariales</taxon>
        <taxon>Xylariaceae</taxon>
        <taxon>Xylaria</taxon>
    </lineage>
</organism>
<evidence type="ECO:0000313" key="2">
    <source>
        <dbReference type="Proteomes" id="UP001143856"/>
    </source>
</evidence>
<dbReference type="Proteomes" id="UP001143856">
    <property type="component" value="Unassembled WGS sequence"/>
</dbReference>
<accession>A0ACC1PSD9</accession>
<dbReference type="EMBL" id="JAPDGR010000032">
    <property type="protein sequence ID" value="KAJ2998233.1"/>
    <property type="molecule type" value="Genomic_DNA"/>
</dbReference>
<proteinExistence type="predicted"/>
<gene>
    <name evidence="1" type="ORF">NUW58_g386</name>
</gene>